<dbReference type="GO" id="GO:0006313">
    <property type="term" value="P:DNA transposition"/>
    <property type="evidence" value="ECO:0007669"/>
    <property type="project" value="InterPro"/>
</dbReference>
<dbReference type="InterPro" id="IPR002513">
    <property type="entry name" value="Tn3_Tnp_DDE_dom"/>
</dbReference>
<feature type="domain" description="Tn3 transposase DDE" evidence="5">
    <location>
        <begin position="584"/>
        <end position="973"/>
    </location>
</feature>
<gene>
    <name evidence="7" type="ORF">C7441_12413</name>
</gene>
<organism evidence="7 8">
    <name type="scientific">Pseudaminobacter salicylatoxidans</name>
    <dbReference type="NCBI Taxonomy" id="93369"/>
    <lineage>
        <taxon>Bacteria</taxon>
        <taxon>Pseudomonadati</taxon>
        <taxon>Pseudomonadota</taxon>
        <taxon>Alphaproteobacteria</taxon>
        <taxon>Hyphomicrobiales</taxon>
        <taxon>Phyllobacteriaceae</taxon>
        <taxon>Pseudaminobacter</taxon>
    </lineage>
</organism>
<dbReference type="Pfam" id="PF13700">
    <property type="entry name" value="DUF4158"/>
    <property type="match status" value="1"/>
</dbReference>
<dbReference type="InterPro" id="IPR025296">
    <property type="entry name" value="DUF4158"/>
</dbReference>
<sequence length="1000" mass="110953">MPVSFLTEDQVRRYGRFADEPTSDQLVRYFYLDDADRAFVAEHRGDRNRLGVAVQLGSVRLLGVFLEDLATAPASAVGYAAEQLGLNDPGAIFAYANDRARWRHIPRIRARYGYRSVTDPGVSFRLSRFLYALCWTGTDRPSALFDRAVSFLLANKVLLPGLSVLERTVSRVRARANARLFRRLVDKVTPEQRERLDALVVVPEGVRQSPLDRLRDGPYIQSGPEISRALARLDEIRVITEGLPEIDRLPPGRINALARFASAAKAQAVARLPDDRRTATLLAFIRTLEASASDDVIDLFDVVTTTIFSNAQAASREARLRSLRDLDAAALKLRDAAAVLFDEATPDAEVRAVIFETVGRDLLKTAYDRVGALAEPPDDVYFAELRKHRGQFRFAPALLRGLDLDAAPAGRSLLDAVEHVRALQDGVKRSGPAPAAFAPKEWIGQLKAADGKIDLFGYRLCVLDQLRRTIRRRDVFASRSLRYADPRKGLLSGAAWEAARPAVCRTVGVSASADEELTRLSTRLDLAYRETADRAPANPALSFETTAGGVDLSVAQLDKIEEPPSLVALRTEIETRLPHVDLPELILEIQARTGFAEHFTHASEGGSRAEDIATSVSAVLLAEACNTGFEPLVRRDSPALRRSRLSWVKQNFLRAETLTAANAALVAAQNAVPLARSWGGGEVASADGLRFVVPVRTIHSGPNPHYFGHERGVTWYNLASDQYTGLNAITIPGTLRDSLYLLALVLEQETELSPTEIMTDTAGYTDTIFGIFHLLGYQFSPRIADIGGSRFWRVDRKADYGLLDGLAANRINVRLIADHWDDLLRLAGSLKLGVVRAAGLTRTLQTNDRPMKLARALQELGRLIKTLYLLRFIDDESYRRRILIQLNRGENRHRLARVIFHGKRGELRQRYRDGQEDQLGSLGLVVNVVVLWNTIYMDAALNQLRAEGYEVKSEDVAHLSPLSFGHINMLGRYAFTLPEIIARGELRPLRDPRTAGIDDL</sequence>
<dbReference type="Pfam" id="PF01526">
    <property type="entry name" value="DDE_Tnp_Tn3"/>
    <property type="match status" value="1"/>
</dbReference>
<accession>A0A316BLS1</accession>
<feature type="domain" description="DUF4158" evidence="6">
    <location>
        <begin position="5"/>
        <end position="172"/>
    </location>
</feature>
<protein>
    <submittedName>
        <fullName evidence="7">TnpA family transposase</fullName>
    </submittedName>
</protein>
<keyword evidence="3" id="KW-0238">DNA-binding</keyword>
<name>A0A316BLS1_PSESE</name>
<evidence type="ECO:0000256" key="4">
    <source>
        <dbReference type="ARBA" id="ARBA00023172"/>
    </source>
</evidence>
<dbReference type="OrthoDB" id="7281829at2"/>
<dbReference type="GO" id="GO:0003677">
    <property type="term" value="F:DNA binding"/>
    <property type="evidence" value="ECO:0007669"/>
    <property type="project" value="UniProtKB-KW"/>
</dbReference>
<dbReference type="RefSeq" id="WP_109614749.1">
    <property type="nucleotide sequence ID" value="NZ_QGGG01000024.1"/>
</dbReference>
<dbReference type="AlphaFoldDB" id="A0A316BLS1"/>
<evidence type="ECO:0000256" key="1">
    <source>
        <dbReference type="ARBA" id="ARBA00009402"/>
    </source>
</evidence>
<evidence type="ECO:0000259" key="5">
    <source>
        <dbReference type="Pfam" id="PF01526"/>
    </source>
</evidence>
<evidence type="ECO:0000259" key="6">
    <source>
        <dbReference type="Pfam" id="PF13700"/>
    </source>
</evidence>
<proteinExistence type="inferred from homology"/>
<dbReference type="GO" id="GO:0004803">
    <property type="term" value="F:transposase activity"/>
    <property type="evidence" value="ECO:0007669"/>
    <property type="project" value="InterPro"/>
</dbReference>
<keyword evidence="8" id="KW-1185">Reference proteome</keyword>
<reference evidence="7 8" key="1">
    <citation type="submission" date="2018-05" db="EMBL/GenBank/DDBJ databases">
        <title>Genomic Encyclopedia of Type Strains, Phase IV (KMG-IV): sequencing the most valuable type-strain genomes for metagenomic binning, comparative biology and taxonomic classification.</title>
        <authorList>
            <person name="Goeker M."/>
        </authorList>
    </citation>
    <scope>NUCLEOTIDE SEQUENCE [LARGE SCALE GENOMIC DNA]</scope>
    <source>
        <strain evidence="7 8">DSM 6986</strain>
    </source>
</reference>
<evidence type="ECO:0000313" key="7">
    <source>
        <dbReference type="EMBL" id="PWJ74138.1"/>
    </source>
</evidence>
<evidence type="ECO:0000256" key="3">
    <source>
        <dbReference type="ARBA" id="ARBA00023125"/>
    </source>
</evidence>
<dbReference type="Proteomes" id="UP000245396">
    <property type="component" value="Unassembled WGS sequence"/>
</dbReference>
<keyword evidence="4" id="KW-0233">DNA recombination</keyword>
<comment type="similarity">
    <text evidence="1">Belongs to the transposase 7 family.</text>
</comment>
<dbReference type="InterPro" id="IPR047653">
    <property type="entry name" value="Tn3-like_transpos"/>
</dbReference>
<dbReference type="NCBIfam" id="NF033527">
    <property type="entry name" value="transpos_Tn3"/>
    <property type="match status" value="1"/>
</dbReference>
<dbReference type="EMBL" id="QGGG01000024">
    <property type="protein sequence ID" value="PWJ74138.1"/>
    <property type="molecule type" value="Genomic_DNA"/>
</dbReference>
<evidence type="ECO:0000313" key="8">
    <source>
        <dbReference type="Proteomes" id="UP000245396"/>
    </source>
</evidence>
<comment type="caution">
    <text evidence="7">The sequence shown here is derived from an EMBL/GenBank/DDBJ whole genome shotgun (WGS) entry which is preliminary data.</text>
</comment>
<keyword evidence="2" id="KW-0815">Transposition</keyword>
<evidence type="ECO:0000256" key="2">
    <source>
        <dbReference type="ARBA" id="ARBA00022578"/>
    </source>
</evidence>